<dbReference type="GO" id="GO:0016787">
    <property type="term" value="F:hydrolase activity"/>
    <property type="evidence" value="ECO:0007669"/>
    <property type="project" value="UniProtKB-KW"/>
</dbReference>
<dbReference type="SUPFAM" id="SSF53474">
    <property type="entry name" value="alpha/beta-Hydrolases"/>
    <property type="match status" value="1"/>
</dbReference>
<comment type="caution">
    <text evidence="3">The sequence shown here is derived from an EMBL/GenBank/DDBJ whole genome shotgun (WGS) entry which is preliminary data.</text>
</comment>
<dbReference type="Pfam" id="PF20434">
    <property type="entry name" value="BD-FAE"/>
    <property type="match status" value="1"/>
</dbReference>
<evidence type="ECO:0000259" key="2">
    <source>
        <dbReference type="Pfam" id="PF20434"/>
    </source>
</evidence>
<evidence type="ECO:0000313" key="3">
    <source>
        <dbReference type="EMBL" id="KRK79669.1"/>
    </source>
</evidence>
<dbReference type="Gene3D" id="3.40.50.1820">
    <property type="entry name" value="alpha/beta hydrolase"/>
    <property type="match status" value="1"/>
</dbReference>
<protein>
    <submittedName>
        <fullName evidence="3">Putative lipase esterase (Putative)</fullName>
    </submittedName>
</protein>
<accession>A0A0R1K7V5</accession>
<dbReference type="PANTHER" id="PTHR48081">
    <property type="entry name" value="AB HYDROLASE SUPERFAMILY PROTEIN C4A8.06C"/>
    <property type="match status" value="1"/>
</dbReference>
<sequence length="270" mass="30864">MEKQKLMYKNHEFGIDTYWLDPISDFTTEVKHPVAIIFPGGRFTFQTDREAQPIALKFASEGIHAIVLHYQLIEDNTPVYPLALQETATVLNWLQSQAKIHQIDLNKIILVGFSAGGHVVADFNSIMTDKTSQNKVMLDELEVLPAANILCYPVIDLTAGYPRTMEHRLAVTPDRFYWRSQEHLTVNAKPTFIWQTVDDKTVPVKNSLLYAEKMEKLNLPFELHLFASGKHGLSLGTYVTQQPGNELHLNDFVANWWELGMNWLKSINLL</sequence>
<evidence type="ECO:0000313" key="4">
    <source>
        <dbReference type="Proteomes" id="UP000051248"/>
    </source>
</evidence>
<reference evidence="3 4" key="1">
    <citation type="journal article" date="2015" name="Genome Announc.">
        <title>Expanding the biotechnology potential of lactobacilli through comparative genomics of 213 strains and associated genera.</title>
        <authorList>
            <person name="Sun Z."/>
            <person name="Harris H.M."/>
            <person name="McCann A."/>
            <person name="Guo C."/>
            <person name="Argimon S."/>
            <person name="Zhang W."/>
            <person name="Yang X."/>
            <person name="Jeffery I.B."/>
            <person name="Cooney J.C."/>
            <person name="Kagawa T.F."/>
            <person name="Liu W."/>
            <person name="Song Y."/>
            <person name="Salvetti E."/>
            <person name="Wrobel A."/>
            <person name="Rasinkangas P."/>
            <person name="Parkhill J."/>
            <person name="Rea M.C."/>
            <person name="O'Sullivan O."/>
            <person name="Ritari J."/>
            <person name="Douillard F.P."/>
            <person name="Paul Ross R."/>
            <person name="Yang R."/>
            <person name="Briner A.E."/>
            <person name="Felis G.E."/>
            <person name="de Vos W.M."/>
            <person name="Barrangou R."/>
            <person name="Klaenhammer T.R."/>
            <person name="Caufield P.W."/>
            <person name="Cui Y."/>
            <person name="Zhang H."/>
            <person name="O'Toole P.W."/>
        </authorList>
    </citation>
    <scope>NUCLEOTIDE SEQUENCE [LARGE SCALE GENOMIC DNA]</scope>
    <source>
        <strain evidence="3 4">DSM 19682</strain>
    </source>
</reference>
<keyword evidence="1" id="KW-0378">Hydrolase</keyword>
<dbReference type="STRING" id="1423775.FD03_GL000369"/>
<dbReference type="InterPro" id="IPR029058">
    <property type="entry name" value="AB_hydrolase_fold"/>
</dbReference>
<dbReference type="RefSeq" id="WP_056979756.1">
    <property type="nucleotide sequence ID" value="NZ_AZDZ01000011.1"/>
</dbReference>
<dbReference type="OrthoDB" id="9794725at2"/>
<dbReference type="Proteomes" id="UP000051248">
    <property type="component" value="Unassembled WGS sequence"/>
</dbReference>
<dbReference type="InterPro" id="IPR049492">
    <property type="entry name" value="BD-FAE-like_dom"/>
</dbReference>
<evidence type="ECO:0000256" key="1">
    <source>
        <dbReference type="ARBA" id="ARBA00022801"/>
    </source>
</evidence>
<feature type="domain" description="BD-FAE-like" evidence="2">
    <location>
        <begin position="28"/>
        <end position="213"/>
    </location>
</feature>
<gene>
    <name evidence="3" type="ORF">FD03_GL000369</name>
</gene>
<proteinExistence type="predicted"/>
<keyword evidence="4" id="KW-1185">Reference proteome</keyword>
<dbReference type="InterPro" id="IPR050300">
    <property type="entry name" value="GDXG_lipolytic_enzyme"/>
</dbReference>
<organism evidence="3 4">
    <name type="scientific">Companilactobacillus nodensis DSM 19682 = JCM 14932 = NBRC 107160</name>
    <dbReference type="NCBI Taxonomy" id="1423775"/>
    <lineage>
        <taxon>Bacteria</taxon>
        <taxon>Bacillati</taxon>
        <taxon>Bacillota</taxon>
        <taxon>Bacilli</taxon>
        <taxon>Lactobacillales</taxon>
        <taxon>Lactobacillaceae</taxon>
        <taxon>Companilactobacillus</taxon>
    </lineage>
</organism>
<dbReference type="AlphaFoldDB" id="A0A0R1K7V5"/>
<dbReference type="EMBL" id="AZDZ01000011">
    <property type="protein sequence ID" value="KRK79669.1"/>
    <property type="molecule type" value="Genomic_DNA"/>
</dbReference>
<dbReference type="PATRIC" id="fig|1423775.4.peg.375"/>
<dbReference type="eggNOG" id="COG0657">
    <property type="taxonomic scope" value="Bacteria"/>
</dbReference>
<name>A0A0R1K7V5_9LACO</name>